<dbReference type="InterPro" id="IPR025110">
    <property type="entry name" value="AMP-bd_C"/>
</dbReference>
<dbReference type="PROSITE" id="PS00455">
    <property type="entry name" value="AMP_BINDING"/>
    <property type="match status" value="1"/>
</dbReference>
<accession>A0ABU1FE11</accession>
<keyword evidence="4" id="KW-1185">Reference proteome</keyword>
<gene>
    <name evidence="3" type="ORF">RGD00_19585</name>
</gene>
<dbReference type="EMBL" id="JAVKPH010000035">
    <property type="protein sequence ID" value="MDR5654818.1"/>
    <property type="molecule type" value="Genomic_DNA"/>
</dbReference>
<dbReference type="SUPFAM" id="SSF56801">
    <property type="entry name" value="Acetyl-CoA synthetase-like"/>
    <property type="match status" value="1"/>
</dbReference>
<dbReference type="Gene3D" id="3.30.300.30">
    <property type="match status" value="1"/>
</dbReference>
<organism evidence="3 4">
    <name type="scientific">Ruixingdingia sedimenti</name>
    <dbReference type="NCBI Taxonomy" id="3073604"/>
    <lineage>
        <taxon>Bacteria</taxon>
        <taxon>Pseudomonadati</taxon>
        <taxon>Pseudomonadota</taxon>
        <taxon>Alphaproteobacteria</taxon>
        <taxon>Rhodobacterales</taxon>
        <taxon>Paracoccaceae</taxon>
        <taxon>Ruixingdingia</taxon>
    </lineage>
</organism>
<dbReference type="Pfam" id="PF00501">
    <property type="entry name" value="AMP-binding"/>
    <property type="match status" value="1"/>
</dbReference>
<dbReference type="InterPro" id="IPR050237">
    <property type="entry name" value="ATP-dep_AMP-bd_enzyme"/>
</dbReference>
<name>A0ABU1FE11_9RHOB</name>
<dbReference type="Gene3D" id="3.40.50.12780">
    <property type="entry name" value="N-terminal domain of ligase-like"/>
    <property type="match status" value="1"/>
</dbReference>
<dbReference type="Pfam" id="PF13193">
    <property type="entry name" value="AMP-binding_C"/>
    <property type="match status" value="1"/>
</dbReference>
<dbReference type="Proteomes" id="UP001247754">
    <property type="component" value="Unassembled WGS sequence"/>
</dbReference>
<reference evidence="3 4" key="1">
    <citation type="submission" date="2023-09" db="EMBL/GenBank/DDBJ databases">
        <title>Xinfangfangia sedmenti sp. nov., isolated the sedment.</title>
        <authorList>
            <person name="Xu L."/>
        </authorList>
    </citation>
    <scope>NUCLEOTIDE SEQUENCE [LARGE SCALE GENOMIC DNA]</scope>
    <source>
        <strain evidence="3 4">LG-4</strain>
    </source>
</reference>
<feature type="domain" description="AMP-dependent synthetase/ligase" evidence="1">
    <location>
        <begin position="19"/>
        <end position="405"/>
    </location>
</feature>
<dbReference type="RefSeq" id="WP_310458964.1">
    <property type="nucleotide sequence ID" value="NZ_JAVKPH010000035.1"/>
</dbReference>
<sequence>MTDVDNWPPNPTIGLMPAEAARRWPDREALVFEGRRWTYRELDDEIARAARALIGIGVGRGDHVALWLSSKPQFIFLFFAIIRIGAVAVPMSTRYRRIEVEHVLRKLDCAVLILTPQVGPADLAALAREVLGLDATPAAGGKVAVADFPALRRIVLAEPGDMPGALSWDDFLGHADAAPEGEVARRAQAVSPDDMALICQTSGSTGLPKGAMLNHRVIRLGLDRTAAQGFAESDVHIHFLPLFHSFGLLVLTFHSILTGGRIVLLDRFDAAEVVRLVDREKATTLHGFDTHYRDILAFGDRHPEYDLGSLRFALFPAGPESLSGIVEEVNRRLCPTGSGYGLTETSTTVTATPGGATLDQRARASGMPMPGVELRILDPDTGRDLPPDAPGEILVRYYGLMTGYYKQPGATAEALDAAGWLHTGDMGLLRPDGHLRYLGRYKDLIKVGGESVSPAEIEHLLLRMEGVAEVAVVAAPDPRLREVPAAFVVPGPGATVTLEAVERFCTGQIASYKVPRRVISIDALPRLPDGKVFRRALRERLAETA</sequence>
<feature type="domain" description="AMP-binding enzyme C-terminal" evidence="2">
    <location>
        <begin position="456"/>
        <end position="531"/>
    </location>
</feature>
<dbReference type="PANTHER" id="PTHR43767">
    <property type="entry name" value="LONG-CHAIN-FATTY-ACID--COA LIGASE"/>
    <property type="match status" value="1"/>
</dbReference>
<evidence type="ECO:0000259" key="2">
    <source>
        <dbReference type="Pfam" id="PF13193"/>
    </source>
</evidence>
<evidence type="ECO:0000313" key="3">
    <source>
        <dbReference type="EMBL" id="MDR5654818.1"/>
    </source>
</evidence>
<evidence type="ECO:0000259" key="1">
    <source>
        <dbReference type="Pfam" id="PF00501"/>
    </source>
</evidence>
<protein>
    <submittedName>
        <fullName evidence="3">AMP-binding protein</fullName>
    </submittedName>
</protein>
<proteinExistence type="predicted"/>
<dbReference type="InterPro" id="IPR020845">
    <property type="entry name" value="AMP-binding_CS"/>
</dbReference>
<comment type="caution">
    <text evidence="3">The sequence shown here is derived from an EMBL/GenBank/DDBJ whole genome shotgun (WGS) entry which is preliminary data.</text>
</comment>
<evidence type="ECO:0000313" key="4">
    <source>
        <dbReference type="Proteomes" id="UP001247754"/>
    </source>
</evidence>
<dbReference type="InterPro" id="IPR042099">
    <property type="entry name" value="ANL_N_sf"/>
</dbReference>
<dbReference type="PANTHER" id="PTHR43767:SF1">
    <property type="entry name" value="NONRIBOSOMAL PEPTIDE SYNTHASE PES1 (EUROFUNG)-RELATED"/>
    <property type="match status" value="1"/>
</dbReference>
<dbReference type="InterPro" id="IPR000873">
    <property type="entry name" value="AMP-dep_synth/lig_dom"/>
</dbReference>
<dbReference type="InterPro" id="IPR045851">
    <property type="entry name" value="AMP-bd_C_sf"/>
</dbReference>